<dbReference type="Gene3D" id="3.30.70.270">
    <property type="match status" value="1"/>
</dbReference>
<dbReference type="CDD" id="cd01647">
    <property type="entry name" value="RT_LTR"/>
    <property type="match status" value="1"/>
</dbReference>
<dbReference type="InterPro" id="IPR043128">
    <property type="entry name" value="Rev_trsase/Diguanyl_cyclase"/>
</dbReference>
<organism evidence="3">
    <name type="scientific">Sesamum latifolium</name>
    <dbReference type="NCBI Taxonomy" id="2727402"/>
    <lineage>
        <taxon>Eukaryota</taxon>
        <taxon>Viridiplantae</taxon>
        <taxon>Streptophyta</taxon>
        <taxon>Embryophyta</taxon>
        <taxon>Tracheophyta</taxon>
        <taxon>Spermatophyta</taxon>
        <taxon>Magnoliopsida</taxon>
        <taxon>eudicotyledons</taxon>
        <taxon>Gunneridae</taxon>
        <taxon>Pentapetalae</taxon>
        <taxon>asterids</taxon>
        <taxon>lamiids</taxon>
        <taxon>Lamiales</taxon>
        <taxon>Pedaliaceae</taxon>
        <taxon>Sesamum</taxon>
    </lineage>
</organism>
<feature type="domain" description="Reverse transcriptase" evidence="2">
    <location>
        <begin position="268"/>
        <end position="366"/>
    </location>
</feature>
<accession>A0AAW2TV99</accession>
<dbReference type="InterPro" id="IPR053134">
    <property type="entry name" value="RNA-dir_DNA_polymerase"/>
</dbReference>
<dbReference type="Pfam" id="PF00078">
    <property type="entry name" value="RVT_1"/>
    <property type="match status" value="1"/>
</dbReference>
<evidence type="ECO:0000259" key="2">
    <source>
        <dbReference type="Pfam" id="PF00078"/>
    </source>
</evidence>
<reference evidence="3" key="2">
    <citation type="journal article" date="2024" name="Plant">
        <title>Genomic evolution and insights into agronomic trait innovations of Sesamum species.</title>
        <authorList>
            <person name="Miao H."/>
            <person name="Wang L."/>
            <person name="Qu L."/>
            <person name="Liu H."/>
            <person name="Sun Y."/>
            <person name="Le M."/>
            <person name="Wang Q."/>
            <person name="Wei S."/>
            <person name="Zheng Y."/>
            <person name="Lin W."/>
            <person name="Duan Y."/>
            <person name="Cao H."/>
            <person name="Xiong S."/>
            <person name="Wang X."/>
            <person name="Wei L."/>
            <person name="Li C."/>
            <person name="Ma Q."/>
            <person name="Ju M."/>
            <person name="Zhao R."/>
            <person name="Li G."/>
            <person name="Mu C."/>
            <person name="Tian Q."/>
            <person name="Mei H."/>
            <person name="Zhang T."/>
            <person name="Gao T."/>
            <person name="Zhang H."/>
        </authorList>
    </citation>
    <scope>NUCLEOTIDE SEQUENCE</scope>
    <source>
        <strain evidence="3">KEN1</strain>
    </source>
</reference>
<dbReference type="Gene3D" id="3.10.10.10">
    <property type="entry name" value="HIV Type 1 Reverse Transcriptase, subunit A, domain 1"/>
    <property type="match status" value="1"/>
</dbReference>
<evidence type="ECO:0000313" key="3">
    <source>
        <dbReference type="EMBL" id="KAL0407516.1"/>
    </source>
</evidence>
<dbReference type="SUPFAM" id="SSF56672">
    <property type="entry name" value="DNA/RNA polymerases"/>
    <property type="match status" value="1"/>
</dbReference>
<dbReference type="AlphaFoldDB" id="A0AAW2TV99"/>
<feature type="region of interest" description="Disordered" evidence="1">
    <location>
        <begin position="1"/>
        <end position="25"/>
    </location>
</feature>
<dbReference type="InterPro" id="IPR000477">
    <property type="entry name" value="RT_dom"/>
</dbReference>
<dbReference type="InterPro" id="IPR043502">
    <property type="entry name" value="DNA/RNA_pol_sf"/>
</dbReference>
<evidence type="ECO:0000256" key="1">
    <source>
        <dbReference type="SAM" id="MobiDB-lite"/>
    </source>
</evidence>
<name>A0AAW2TV99_9LAMI</name>
<protein>
    <submittedName>
        <fullName evidence="3">Pro-Pol polyprotein</fullName>
    </submittedName>
</protein>
<proteinExistence type="predicted"/>
<comment type="caution">
    <text evidence="3">The sequence shown here is derived from an EMBL/GenBank/DDBJ whole genome shotgun (WGS) entry which is preliminary data.</text>
</comment>
<sequence>MNVEPANDAPLIQFDQEERSGPRTSGNDSLVITALLANYEIERVFIDSGNSIDILFGEAYDQMQLGRCPPRGSRTFLYGFAGEVVHPRGMISVPLTLGTSPLRKTCLLKFLVEWVRPRPMHCKHANATLRLSKEERKEDWRKHRGRKTPTNEGRIRYLGQNQKRNPLSWKVTKIGSKMKEDARNQVVNCLRKNRDIFAWTPQDLEGIEPGVITHHFNLDPTIRPVKQKKRHFGPEKDKIIQREVNKLLTAGYIKKIQFLEWLFNVVLVPKPGGKWRMCIYFRDLNKACPKDFYPLSRIDQLVNSTSGCELLSMMDTSQGYHQIMLAPEDHKMESFITSDGTFSYVAMPFGLKNAGATYQRLMDKIF</sequence>
<dbReference type="EMBL" id="JACGWN010000014">
    <property type="protein sequence ID" value="KAL0407516.1"/>
    <property type="molecule type" value="Genomic_DNA"/>
</dbReference>
<dbReference type="PANTHER" id="PTHR24559:SF444">
    <property type="entry name" value="REVERSE TRANSCRIPTASE DOMAIN-CONTAINING PROTEIN"/>
    <property type="match status" value="1"/>
</dbReference>
<dbReference type="PANTHER" id="PTHR24559">
    <property type="entry name" value="TRANSPOSON TY3-I GAG-POL POLYPROTEIN"/>
    <property type="match status" value="1"/>
</dbReference>
<reference evidence="3" key="1">
    <citation type="submission" date="2020-06" db="EMBL/GenBank/DDBJ databases">
        <authorList>
            <person name="Li T."/>
            <person name="Hu X."/>
            <person name="Zhang T."/>
            <person name="Song X."/>
            <person name="Zhang H."/>
            <person name="Dai N."/>
            <person name="Sheng W."/>
            <person name="Hou X."/>
            <person name="Wei L."/>
        </authorList>
    </citation>
    <scope>NUCLEOTIDE SEQUENCE</scope>
    <source>
        <strain evidence="3">KEN1</strain>
        <tissue evidence="3">Leaf</tissue>
    </source>
</reference>
<gene>
    <name evidence="3" type="ORF">Slati_4065500</name>
</gene>